<dbReference type="EMBL" id="WPRH01000522">
    <property type="protein sequence ID" value="MVI56044.1"/>
    <property type="molecule type" value="Genomic_DNA"/>
</dbReference>
<evidence type="ECO:0000313" key="3">
    <source>
        <dbReference type="EMBL" id="MVL46242.1"/>
    </source>
</evidence>
<evidence type="ECO:0000313" key="9">
    <source>
        <dbReference type="Proteomes" id="UP000434412"/>
    </source>
</evidence>
<evidence type="ECO:0000313" key="6">
    <source>
        <dbReference type="EMBL" id="NUY68500.1"/>
    </source>
</evidence>
<dbReference type="EMBL" id="WPVZ01000642">
    <property type="protein sequence ID" value="MVL46242.1"/>
    <property type="molecule type" value="Genomic_DNA"/>
</dbReference>
<keyword evidence="1" id="KW-1133">Transmembrane helix</keyword>
<dbReference type="EMBL" id="JAAJIY010000018">
    <property type="protein sequence ID" value="NGK21291.1"/>
    <property type="molecule type" value="Genomic_DNA"/>
</dbReference>
<accession>A0A659I6P0</accession>
<name>A0A659I6P0_STAAU</name>
<evidence type="ECO:0000313" key="10">
    <source>
        <dbReference type="Proteomes" id="UP000451682"/>
    </source>
</evidence>
<dbReference type="Proteomes" id="UP000561555">
    <property type="component" value="Unassembled WGS sequence"/>
</dbReference>
<evidence type="ECO:0000313" key="7">
    <source>
        <dbReference type="EMBL" id="TXL39633.1"/>
    </source>
</evidence>
<comment type="caution">
    <text evidence="3">The sequence shown here is derived from an EMBL/GenBank/DDBJ whole genome shotgun (WGS) entry which is preliminary data.</text>
</comment>
<reference evidence="5 11" key="4">
    <citation type="submission" date="2020-02" db="EMBL/GenBank/DDBJ databases">
        <title>Detection of Heterogeneous Vancomycin Intermediate Resistance in Methicillin Resistant Staphylococcus aureus Isolates from Latin-America.</title>
        <authorList>
            <person name="Castro-Cardozo B."/>
            <person name="Berrio M."/>
            <person name="Vargas M.L."/>
            <person name="Carvajal L.P."/>
            <person name="Millan L.V."/>
            <person name="Rios R."/>
            <person name="Hernandez A."/>
            <person name="Rincon S.L."/>
            <person name="Cubides P."/>
            <person name="Forero E."/>
            <person name="Dinh A."/>
            <person name="Seas C."/>
            <person name="Munita J.M."/>
            <person name="Arias C.A."/>
            <person name="Reyes J."/>
            <person name="Diaz L."/>
        </authorList>
    </citation>
    <scope>NUCLEOTIDE SEQUENCE [LARGE SCALE GENOMIC DNA]</scope>
    <source>
        <strain evidence="5 11">UG255</strain>
    </source>
</reference>
<dbReference type="Proteomes" id="UP000478431">
    <property type="component" value="Unassembled WGS sequence"/>
</dbReference>
<evidence type="ECO:0000313" key="8">
    <source>
        <dbReference type="Proteomes" id="UP000433366"/>
    </source>
</evidence>
<evidence type="ECO:0000313" key="4">
    <source>
        <dbReference type="EMBL" id="NGK21291.1"/>
    </source>
</evidence>
<reference evidence="7 10" key="1">
    <citation type="submission" date="2018-06" db="EMBL/GenBank/DDBJ databases">
        <title>Whole genome sequencing to identify and define MRSA outbreaks.</title>
        <authorList>
            <person name="Sullivan M.J."/>
            <person name="Altman D.R."/>
            <person name="Chacko K."/>
            <person name="Ciferri B."/>
            <person name="Webster E."/>
            <person name="Deikus G."/>
            <person name="Lewis M."/>
            <person name="Khan Z."/>
            <person name="Beckford C."/>
            <person name="Rendo A."/>
            <person name="Samaroo F."/>
            <person name="Sebra R."/>
            <person name="Karam-Howlin R."/>
            <person name="Southwick K."/>
            <person name="Adams E."/>
            <person name="Ying L."/>
            <person name="Kornblum J."/>
            <person name="Factor S."/>
            <person name="Danesh Yazdi M."/>
            <person name="Dingle T."/>
            <person name="Hamula C."/>
            <person name="Bashir A."/>
            <person name="Schadt E."/>
            <person name="Kasarskis A."/>
            <person name="Patel G."/>
            <person name="Wallach F."/>
            <person name="Gibbs K."/>
            <person name="Van Bakel H."/>
        </authorList>
    </citation>
    <scope>NUCLEOTIDE SEQUENCE [LARGE SCALE GENOMIC DNA]</scope>
    <source>
        <strain evidence="10">pt013</strain>
        <strain evidence="7">Pt013</strain>
    </source>
</reference>
<reference evidence="4 12" key="5">
    <citation type="submission" date="2020-02" db="EMBL/GenBank/DDBJ databases">
        <title>Novel Insights Into The Classification of Staphylococcal Beta-Lactamases In Relation To The Cefazolin Inoculum Effect.</title>
        <authorList>
            <person name="Carvajal L.P."/>
            <person name="Rincon S."/>
            <person name="Echeverri A."/>
            <person name="Porras J."/>
            <person name="Rios R."/>
            <person name="Ordonez K."/>
            <person name="Seas C."/>
            <person name="Gomez-Villegas S."/>
            <person name="Diaz L."/>
            <person name="Arias C.A."/>
            <person name="Reyes J."/>
        </authorList>
    </citation>
    <scope>NUCLEOTIDE SEQUENCE [LARGE SCALE GENOMIC DNA]</scope>
    <source>
        <strain evidence="4 12">UP127</strain>
    </source>
</reference>
<dbReference type="EMBL" id="QNXF01000003">
    <property type="protein sequence ID" value="TXL39633.1"/>
    <property type="molecule type" value="Genomic_DNA"/>
</dbReference>
<dbReference type="Proteomes" id="UP000433366">
    <property type="component" value="Unassembled WGS sequence"/>
</dbReference>
<evidence type="ECO:0000313" key="12">
    <source>
        <dbReference type="Proteomes" id="UP000478431"/>
    </source>
</evidence>
<dbReference type="Proteomes" id="UP000451682">
    <property type="component" value="Unassembled WGS sequence"/>
</dbReference>
<dbReference type="RefSeq" id="WP_031762269.1">
    <property type="nucleotide sequence ID" value="NZ_AP014652.1"/>
</dbReference>
<dbReference type="Proteomes" id="UP000434412">
    <property type="component" value="Unassembled WGS sequence"/>
</dbReference>
<evidence type="ECO:0000313" key="5">
    <source>
        <dbReference type="EMBL" id="NGW67226.1"/>
    </source>
</evidence>
<dbReference type="EMBL" id="JAANDN010000073">
    <property type="protein sequence ID" value="NUY68500.1"/>
    <property type="molecule type" value="Genomic_DNA"/>
</dbReference>
<reference evidence="6 13" key="3">
    <citation type="journal article" date="2020" name="J. Antimicrob. Chemother.">
        <title>Detection of heterogeneous vancomycin intermediate resistance in MRSA isolates from Latin America.</title>
        <authorList>
            <person name="Castro B.E."/>
            <person name="Berrio M."/>
            <person name="Vargas M.L."/>
            <person name="Carvajal L.P."/>
            <person name="Millan L.V."/>
            <person name="Rios R."/>
            <person name="Hernandez A.K."/>
            <person name="Rincon S."/>
            <person name="Cubides P."/>
            <person name="Forero E."/>
            <person name="Dinh A."/>
            <person name="Seas C."/>
            <person name="Munita J.M."/>
            <person name="Arias C.A."/>
            <person name="Reyes J."/>
            <person name="Diaz L."/>
        </authorList>
    </citation>
    <scope>NUCLEOTIDE SEQUENCE [LARGE SCALE GENOMIC DNA]</scope>
    <source>
        <strain evidence="6 13">UP89</strain>
    </source>
</reference>
<sequence>MENFDVGGGIFIFMEIGIGFMTHKQKRLNDDID</sequence>
<accession>A0A4P7P3C4</accession>
<protein>
    <submittedName>
        <fullName evidence="3">Uncharacterized protein</fullName>
    </submittedName>
</protein>
<evidence type="ECO:0000313" key="13">
    <source>
        <dbReference type="Proteomes" id="UP000561555"/>
    </source>
</evidence>
<dbReference type="Proteomes" id="UP000473113">
    <property type="component" value="Unassembled WGS sequence"/>
</dbReference>
<proteinExistence type="predicted"/>
<evidence type="ECO:0000313" key="11">
    <source>
        <dbReference type="Proteomes" id="UP000473113"/>
    </source>
</evidence>
<feature type="transmembrane region" description="Helical" evidence="1">
    <location>
        <begin position="6"/>
        <end position="23"/>
    </location>
</feature>
<evidence type="ECO:0000313" key="2">
    <source>
        <dbReference type="EMBL" id="MVI56044.1"/>
    </source>
</evidence>
<reference evidence="8 9" key="2">
    <citation type="submission" date="2019-11" db="EMBL/GenBank/DDBJ databases">
        <title>Implementation of targeted gown and glove precautions to prevent Staphylococcus aureus acquisition in community-based nursing homes.</title>
        <authorList>
            <person name="Stine O.C."/>
        </authorList>
    </citation>
    <scope>NUCLEOTIDE SEQUENCE [LARGE SCALE GENOMIC DNA]</scope>
    <source>
        <strain evidence="3 9">S_2023.LVRQ.AN</strain>
        <strain evidence="2 8">S_4031.LGMP.AI</strain>
    </source>
</reference>
<gene>
    <name evidence="7" type="ORF">DQU50_08960</name>
    <name evidence="4" type="ORF">G0Z31_07140</name>
    <name evidence="5" type="ORF">G6Y24_06915</name>
    <name evidence="2" type="ORF">GO793_09295</name>
    <name evidence="3" type="ORF">GO941_12190</name>
    <name evidence="6" type="ORF">GQX52_07585</name>
</gene>
<evidence type="ECO:0000256" key="1">
    <source>
        <dbReference type="SAM" id="Phobius"/>
    </source>
</evidence>
<keyword evidence="1" id="KW-0812">Transmembrane</keyword>
<dbReference type="EMBL" id="JAALTR010000173">
    <property type="protein sequence ID" value="NGW67226.1"/>
    <property type="molecule type" value="Genomic_DNA"/>
</dbReference>
<dbReference type="AlphaFoldDB" id="A0A659I6P0"/>
<organism evidence="3 9">
    <name type="scientific">Staphylococcus aureus</name>
    <dbReference type="NCBI Taxonomy" id="1280"/>
    <lineage>
        <taxon>Bacteria</taxon>
        <taxon>Bacillati</taxon>
        <taxon>Bacillota</taxon>
        <taxon>Bacilli</taxon>
        <taxon>Bacillales</taxon>
        <taxon>Staphylococcaceae</taxon>
        <taxon>Staphylococcus</taxon>
    </lineage>
</organism>
<keyword evidence="1" id="KW-0472">Membrane</keyword>